<evidence type="ECO:0000313" key="12">
    <source>
        <dbReference type="Proteomes" id="UP000676325"/>
    </source>
</evidence>
<accession>A0A941IJ45</accession>
<evidence type="ECO:0000259" key="10">
    <source>
        <dbReference type="Pfam" id="PF08264"/>
    </source>
</evidence>
<evidence type="ECO:0000256" key="3">
    <source>
        <dbReference type="ARBA" id="ARBA00022741"/>
    </source>
</evidence>
<dbReference type="PROSITE" id="PS00178">
    <property type="entry name" value="AA_TRNA_LIGASE_I"/>
    <property type="match status" value="1"/>
</dbReference>
<dbReference type="InterPro" id="IPR001412">
    <property type="entry name" value="aa-tRNA-synth_I_CS"/>
</dbReference>
<dbReference type="Pfam" id="PF00133">
    <property type="entry name" value="tRNA-synt_1"/>
    <property type="match status" value="1"/>
</dbReference>
<evidence type="ECO:0000256" key="1">
    <source>
        <dbReference type="ARBA" id="ARBA00022490"/>
    </source>
</evidence>
<dbReference type="InterPro" id="IPR002303">
    <property type="entry name" value="Valyl-tRNA_ligase"/>
</dbReference>
<dbReference type="Pfam" id="PF08264">
    <property type="entry name" value="Anticodon_1"/>
    <property type="match status" value="1"/>
</dbReference>
<evidence type="ECO:0000259" key="9">
    <source>
        <dbReference type="Pfam" id="PF00133"/>
    </source>
</evidence>
<dbReference type="AlphaFoldDB" id="A0A941IJ45"/>
<dbReference type="InterPro" id="IPR048044">
    <property type="entry name" value="Valyl-tRNA_ligase_actino"/>
</dbReference>
<comment type="similarity">
    <text evidence="8">Belongs to the class-I aminoacyl-tRNA synthetase family. ValS type 2 subfamily.</text>
</comment>
<dbReference type="SUPFAM" id="SSF47323">
    <property type="entry name" value="Anticodon-binding domain of a subclass of class I aminoacyl-tRNA synthetases"/>
    <property type="match status" value="1"/>
</dbReference>
<dbReference type="InterPro" id="IPR013155">
    <property type="entry name" value="M/V/L/I-tRNA-synth_anticd-bd"/>
</dbReference>
<dbReference type="EMBL" id="JAGSOH010000035">
    <property type="protein sequence ID" value="MBR7827472.1"/>
    <property type="molecule type" value="Genomic_DNA"/>
</dbReference>
<dbReference type="GO" id="GO:0004832">
    <property type="term" value="F:valine-tRNA ligase activity"/>
    <property type="evidence" value="ECO:0007669"/>
    <property type="project" value="UniProtKB-UniRule"/>
</dbReference>
<comment type="caution">
    <text evidence="11">The sequence shown here is derived from an EMBL/GenBank/DDBJ whole genome shotgun (WGS) entry which is preliminary data.</text>
</comment>
<keyword evidence="2 8" id="KW-0436">Ligase</keyword>
<comment type="subcellular location">
    <subcellularLocation>
        <location evidence="8">Cytoplasm</location>
    </subcellularLocation>
</comment>
<dbReference type="GO" id="GO:0002161">
    <property type="term" value="F:aminoacyl-tRNA deacylase activity"/>
    <property type="evidence" value="ECO:0007669"/>
    <property type="project" value="InterPro"/>
</dbReference>
<evidence type="ECO:0000256" key="2">
    <source>
        <dbReference type="ARBA" id="ARBA00022598"/>
    </source>
</evidence>
<sequence length="828" mass="91947">MPERPSVDGLDEKWSKAWAHAGIYRFVAPDSRGQVYSIDTPPPTVSGSLHVGHVFSYTHTDLIARYQRMRGRRVFYPMGWDDNGLPTERRVQNHFGVRCDPSLPYDPDFAAGPGTQSVSRRNFIELCEALTVEDERAFEHLWRRLGLSVDWSRTYTTIGARARKVAQTGFLRLLAKGEAYQAEAPTMWDVDFQTAVSNAEMEDRERPSAYHRLRFTVDGAPVLIETTRPELLPACVALVAHPDDERYRGLFGKEATTPVFGVRVPVLAHPLAQPDKGSGIAMVCTFGDQTDIQWWRELGLATRTIVGRDGRLRPLEFDSPTAQQAYDPLVGMTTNQARKAILELLGDTQPRPITHPVKYYEKGDRPLEIVSSRQWFFRTMAHRDELLARGAQITWHPAFMRARYDDWVSGLSADWLISRQRYFGVPFPLWYPLTADGVPDYARPILPDEADLPVDPQSAVPAGYTEAQRDVPGGFTGEPDVMDTWATSSLTPQLATGWLDDPALHAVTYPMDLRPQAHEIIRTWLFSTVVRSMLEEDATPWRHAAIAGWILDPDRKKMSKSVGNAITPEHLIDEFGADGVRYWAALGRPGTDTAFEPRQMKVGRRLATKVLNAAKFVYAFDEAAPGATVTDPLDAAVIDALGATVAEATRSFDAYEYTAALTAAERLFWTFCDDYVELVKERAYAGSDSARLTLRLVLGGLLRLLAPFLPYATEEVWSWTHEGSIHTAGWPTADEWAHVAGTDDVAGAAGDRRLLDAASAAIGAVRKAKTEAKLSMRTEVGSAVLAAPAGFAERVRRFESDLRAAGLLGAIEYAEAEDLLVRLTTETG</sequence>
<dbReference type="Gene3D" id="1.10.730.10">
    <property type="entry name" value="Isoleucyl-tRNA Synthetase, Domain 1"/>
    <property type="match status" value="1"/>
</dbReference>
<dbReference type="NCBIfam" id="NF000540">
    <property type="entry name" value="alt_ValS"/>
    <property type="match status" value="1"/>
</dbReference>
<feature type="domain" description="Methionyl/Valyl/Leucyl/Isoleucyl-tRNA synthetase anticodon-binding" evidence="10">
    <location>
        <begin position="637"/>
        <end position="779"/>
    </location>
</feature>
<dbReference type="Gene3D" id="3.40.50.620">
    <property type="entry name" value="HUPs"/>
    <property type="match status" value="2"/>
</dbReference>
<reference evidence="11" key="1">
    <citation type="submission" date="2021-04" db="EMBL/GenBank/DDBJ databases">
        <title>Genome based classification of Actinospica acidithermotolerans sp. nov., an actinobacterium isolated from an Indonesian hot spring.</title>
        <authorList>
            <person name="Kusuma A.B."/>
            <person name="Putra K.E."/>
            <person name="Nafisah S."/>
            <person name="Loh J."/>
            <person name="Nouioui I."/>
            <person name="Goodfellow M."/>
        </authorList>
    </citation>
    <scope>NUCLEOTIDE SEQUENCE</scope>
    <source>
        <strain evidence="11">MGRD01-02</strain>
    </source>
</reference>
<dbReference type="GO" id="GO:0006438">
    <property type="term" value="P:valyl-tRNA aminoacylation"/>
    <property type="evidence" value="ECO:0007669"/>
    <property type="project" value="UniProtKB-UniRule"/>
</dbReference>
<keyword evidence="4 8" id="KW-0067">ATP-binding</keyword>
<feature type="short sequence motif" description="'HIGH' region" evidence="8">
    <location>
        <begin position="43"/>
        <end position="53"/>
    </location>
</feature>
<dbReference type="SUPFAM" id="SSF50677">
    <property type="entry name" value="ValRS/IleRS/LeuRS editing domain"/>
    <property type="match status" value="1"/>
</dbReference>
<dbReference type="PANTHER" id="PTHR11946">
    <property type="entry name" value="VALYL-TRNA SYNTHETASES"/>
    <property type="match status" value="1"/>
</dbReference>
<dbReference type="InterPro" id="IPR033705">
    <property type="entry name" value="Anticodon_Ia_Val"/>
</dbReference>
<comment type="domain">
    <text evidence="8">ValRS has two distinct active sites: one for aminoacylation and one for editing. The misactivated threonine is translocated from the active site to the editing site.</text>
</comment>
<dbReference type="Gene3D" id="3.90.740.10">
    <property type="entry name" value="Valyl/Leucyl/Isoleucyl-tRNA synthetase, editing domain"/>
    <property type="match status" value="1"/>
</dbReference>
<dbReference type="PANTHER" id="PTHR11946:SF93">
    <property type="entry name" value="VALINE--TRNA LIGASE, CHLOROPLASTIC_MITOCHONDRIAL 2"/>
    <property type="match status" value="1"/>
</dbReference>
<dbReference type="GO" id="GO:0005524">
    <property type="term" value="F:ATP binding"/>
    <property type="evidence" value="ECO:0007669"/>
    <property type="project" value="UniProtKB-UniRule"/>
</dbReference>
<gene>
    <name evidence="8 11" type="primary">valS</name>
    <name evidence="11" type="ORF">KDK95_14230</name>
</gene>
<feature type="short sequence motif" description="'KMSKS' region" evidence="8">
    <location>
        <begin position="557"/>
        <end position="561"/>
    </location>
</feature>
<dbReference type="CDD" id="cd07962">
    <property type="entry name" value="Anticodon_Ia_Val"/>
    <property type="match status" value="1"/>
</dbReference>
<dbReference type="InterPro" id="IPR022874">
    <property type="entry name" value="Valine-tRNA_ligase_type_2"/>
</dbReference>
<dbReference type="GO" id="GO:0005829">
    <property type="term" value="C:cytosol"/>
    <property type="evidence" value="ECO:0007669"/>
    <property type="project" value="TreeGrafter"/>
</dbReference>
<dbReference type="PRINTS" id="PR00986">
    <property type="entry name" value="TRNASYNTHVAL"/>
</dbReference>
<dbReference type="Proteomes" id="UP000676325">
    <property type="component" value="Unassembled WGS sequence"/>
</dbReference>
<comment type="function">
    <text evidence="8">Catalyzes the attachment of valine to tRNA(Val). As ValRS can inadvertently accommodate and process structurally similar amino acids such as threonine, to avoid such errors, it has a 'posttransfer' editing activity that hydrolyzes mischarged Thr-tRNA(Val) in a tRNA-dependent manner.</text>
</comment>
<evidence type="ECO:0000256" key="6">
    <source>
        <dbReference type="ARBA" id="ARBA00023146"/>
    </source>
</evidence>
<keyword evidence="6 8" id="KW-0030">Aminoacyl-tRNA synthetase</keyword>
<organism evidence="11 12">
    <name type="scientific">Actinospica acidithermotolerans</name>
    <dbReference type="NCBI Taxonomy" id="2828514"/>
    <lineage>
        <taxon>Bacteria</taxon>
        <taxon>Bacillati</taxon>
        <taxon>Actinomycetota</taxon>
        <taxon>Actinomycetes</taxon>
        <taxon>Catenulisporales</taxon>
        <taxon>Actinospicaceae</taxon>
        <taxon>Actinospica</taxon>
    </lineage>
</organism>
<name>A0A941IJ45_9ACTN</name>
<protein>
    <recommendedName>
        <fullName evidence="8">Valine--tRNA ligase</fullName>
        <ecNumber evidence="8">6.1.1.9</ecNumber>
    </recommendedName>
    <alternativeName>
        <fullName evidence="8">Valyl-tRNA synthetase</fullName>
        <shortName evidence="8">ValRS</shortName>
    </alternativeName>
</protein>
<keyword evidence="1 8" id="KW-0963">Cytoplasm</keyword>
<evidence type="ECO:0000256" key="7">
    <source>
        <dbReference type="ARBA" id="ARBA00047552"/>
    </source>
</evidence>
<keyword evidence="12" id="KW-1185">Reference proteome</keyword>
<dbReference type="EC" id="6.1.1.9" evidence="8"/>
<dbReference type="InterPro" id="IPR009080">
    <property type="entry name" value="tRNAsynth_Ia_anticodon-bd"/>
</dbReference>
<keyword evidence="5 8" id="KW-0648">Protein biosynthesis</keyword>
<dbReference type="InterPro" id="IPR002300">
    <property type="entry name" value="aa-tRNA-synth_Ia"/>
</dbReference>
<comment type="subunit">
    <text evidence="8">Monomer.</text>
</comment>
<dbReference type="HAMAP" id="MF_02005">
    <property type="entry name" value="Val_tRNA_synth_type2"/>
    <property type="match status" value="1"/>
</dbReference>
<keyword evidence="3 8" id="KW-0547">Nucleotide-binding</keyword>
<feature type="domain" description="Aminoacyl-tRNA synthetase class Ia" evidence="9">
    <location>
        <begin position="14"/>
        <end position="594"/>
    </location>
</feature>
<evidence type="ECO:0000313" key="11">
    <source>
        <dbReference type="EMBL" id="MBR7827472.1"/>
    </source>
</evidence>
<evidence type="ECO:0000256" key="5">
    <source>
        <dbReference type="ARBA" id="ARBA00022917"/>
    </source>
</evidence>
<feature type="binding site" evidence="8">
    <location>
        <position position="560"/>
    </location>
    <ligand>
        <name>ATP</name>
        <dbReference type="ChEBI" id="CHEBI:30616"/>
    </ligand>
</feature>
<evidence type="ECO:0000256" key="8">
    <source>
        <dbReference type="HAMAP-Rule" id="MF_02005"/>
    </source>
</evidence>
<evidence type="ECO:0000256" key="4">
    <source>
        <dbReference type="ARBA" id="ARBA00022840"/>
    </source>
</evidence>
<comment type="catalytic activity">
    <reaction evidence="7 8">
        <text>tRNA(Val) + L-valine + ATP = L-valyl-tRNA(Val) + AMP + diphosphate</text>
        <dbReference type="Rhea" id="RHEA:10704"/>
        <dbReference type="Rhea" id="RHEA-COMP:9672"/>
        <dbReference type="Rhea" id="RHEA-COMP:9708"/>
        <dbReference type="ChEBI" id="CHEBI:30616"/>
        <dbReference type="ChEBI" id="CHEBI:33019"/>
        <dbReference type="ChEBI" id="CHEBI:57762"/>
        <dbReference type="ChEBI" id="CHEBI:78442"/>
        <dbReference type="ChEBI" id="CHEBI:78537"/>
        <dbReference type="ChEBI" id="CHEBI:456215"/>
        <dbReference type="EC" id="6.1.1.9"/>
    </reaction>
</comment>
<dbReference type="NCBIfam" id="NF009687">
    <property type="entry name" value="PRK13208.1"/>
    <property type="match status" value="1"/>
</dbReference>
<dbReference type="SUPFAM" id="SSF52374">
    <property type="entry name" value="Nucleotidylyl transferase"/>
    <property type="match status" value="1"/>
</dbReference>
<dbReference type="InterPro" id="IPR014729">
    <property type="entry name" value="Rossmann-like_a/b/a_fold"/>
</dbReference>
<proteinExistence type="inferred from homology"/>
<dbReference type="InterPro" id="IPR009008">
    <property type="entry name" value="Val/Leu/Ile-tRNA-synth_edit"/>
</dbReference>